<evidence type="ECO:0000259" key="1">
    <source>
        <dbReference type="SMART" id="SM00382"/>
    </source>
</evidence>
<keyword evidence="2" id="KW-0547">Nucleotide-binding</keyword>
<dbReference type="Proteomes" id="UP000218113">
    <property type="component" value="Unassembled WGS sequence"/>
</dbReference>
<accession>A0A2A4T8E7</accession>
<proteinExistence type="predicted"/>
<dbReference type="InterPro" id="IPR027417">
    <property type="entry name" value="P-loop_NTPase"/>
</dbReference>
<gene>
    <name evidence="2" type="ORF">COB67_03810</name>
</gene>
<keyword evidence="2" id="KW-0067">ATP-binding</keyword>
<dbReference type="AlphaFoldDB" id="A0A2A4T8E7"/>
<dbReference type="EMBL" id="NVSR01000012">
    <property type="protein sequence ID" value="PCI29611.1"/>
    <property type="molecule type" value="Genomic_DNA"/>
</dbReference>
<dbReference type="PANTHER" id="PTHR32182">
    <property type="entry name" value="DNA REPLICATION AND REPAIR PROTEIN RECF"/>
    <property type="match status" value="1"/>
</dbReference>
<dbReference type="GO" id="GO:0005524">
    <property type="term" value="F:ATP binding"/>
    <property type="evidence" value="ECO:0007669"/>
    <property type="project" value="UniProtKB-KW"/>
</dbReference>
<dbReference type="Gene3D" id="3.40.50.300">
    <property type="entry name" value="P-loop containing nucleotide triphosphate hydrolases"/>
    <property type="match status" value="1"/>
</dbReference>
<dbReference type="GO" id="GO:0006302">
    <property type="term" value="P:double-strand break repair"/>
    <property type="evidence" value="ECO:0007669"/>
    <property type="project" value="TreeGrafter"/>
</dbReference>
<feature type="domain" description="AAA+ ATPase" evidence="1">
    <location>
        <begin position="22"/>
        <end position="330"/>
    </location>
</feature>
<dbReference type="SMART" id="SM00382">
    <property type="entry name" value="AAA"/>
    <property type="match status" value="1"/>
</dbReference>
<comment type="caution">
    <text evidence="2">The sequence shown here is derived from an EMBL/GenBank/DDBJ whole genome shotgun (WGS) entry which is preliminary data.</text>
</comment>
<dbReference type="SUPFAM" id="SSF52540">
    <property type="entry name" value="P-loop containing nucleoside triphosphate hydrolases"/>
    <property type="match status" value="1"/>
</dbReference>
<dbReference type="Pfam" id="PF13476">
    <property type="entry name" value="AAA_23"/>
    <property type="match status" value="1"/>
</dbReference>
<dbReference type="GO" id="GO:0016887">
    <property type="term" value="F:ATP hydrolysis activity"/>
    <property type="evidence" value="ECO:0007669"/>
    <property type="project" value="InterPro"/>
</dbReference>
<dbReference type="GO" id="GO:0000731">
    <property type="term" value="P:DNA synthesis involved in DNA repair"/>
    <property type="evidence" value="ECO:0007669"/>
    <property type="project" value="TreeGrafter"/>
</dbReference>
<protein>
    <submittedName>
        <fullName evidence="2">ATP-binding protein</fullName>
    </submittedName>
</protein>
<evidence type="ECO:0000313" key="3">
    <source>
        <dbReference type="Proteomes" id="UP000218113"/>
    </source>
</evidence>
<sequence>MKVLSLEIQNFRGIESMNLEFQDQINILVGANGSGKSSILDCLAIMLSRLIGRIQSSKGTGRFFIEQDISRGAIETQNSVKTIVLDDEISWKVTKTKKGSRSQKITKLTHLKKLADSIHDQLEQDEKTNLPLAIYYPVNRAVLDIPLRIRRTHSFDPLSAYDQALSGKERNFRVFFEWFRNQEDLENERRTNDSTYRDKQLTAVRTALEAFLPGFSELRVERSPLRMTIKKENKKLIVNQLSHGEKGTLAIIGDLARRLAVANPGLEDPLCGAAVILIDEIDLHLHPEWQRMIIPKLCETFPQCQFIVSTHSPQILSHVRSESIYLLHSNESGISYMKPDESFGKNSDRILEDLMDVPARPEPILQRLNQLAVKIDEKHLTSAKAMIQDLRQDIGNDPELLKAEVLIRRKEILNK</sequence>
<evidence type="ECO:0000313" key="2">
    <source>
        <dbReference type="EMBL" id="PCI29611.1"/>
    </source>
</evidence>
<dbReference type="InterPro" id="IPR038729">
    <property type="entry name" value="Rad50/SbcC_AAA"/>
</dbReference>
<reference evidence="3" key="1">
    <citation type="submission" date="2017-08" db="EMBL/GenBank/DDBJ databases">
        <title>A dynamic microbial community with high functional redundancy inhabits the cold, oxic subseafloor aquifer.</title>
        <authorList>
            <person name="Tully B.J."/>
            <person name="Wheat C.G."/>
            <person name="Glazer B.T."/>
            <person name="Huber J.A."/>
        </authorList>
    </citation>
    <scope>NUCLEOTIDE SEQUENCE [LARGE SCALE GENOMIC DNA]</scope>
</reference>
<dbReference type="PANTHER" id="PTHR32182:SF23">
    <property type="entry name" value="ATP BINDING PROTEIN"/>
    <property type="match status" value="1"/>
</dbReference>
<organism evidence="2 3">
    <name type="scientific">SAR324 cluster bacterium</name>
    <dbReference type="NCBI Taxonomy" id="2024889"/>
    <lineage>
        <taxon>Bacteria</taxon>
        <taxon>Deltaproteobacteria</taxon>
        <taxon>SAR324 cluster</taxon>
    </lineage>
</organism>
<name>A0A2A4T8E7_9DELT</name>
<dbReference type="InterPro" id="IPR003593">
    <property type="entry name" value="AAA+_ATPase"/>
</dbReference>